<dbReference type="RefSeq" id="WP_382421925.1">
    <property type="nucleotide sequence ID" value="NZ_JBHSCW010000003.1"/>
</dbReference>
<evidence type="ECO:0000313" key="2">
    <source>
        <dbReference type="Proteomes" id="UP001595799"/>
    </source>
</evidence>
<comment type="caution">
    <text evidence="1">The sequence shown here is derived from an EMBL/GenBank/DDBJ whole genome shotgun (WGS) entry which is preliminary data.</text>
</comment>
<organism evidence="1 2">
    <name type="scientific">Fodinicurvata halophila</name>
    <dbReference type="NCBI Taxonomy" id="1419723"/>
    <lineage>
        <taxon>Bacteria</taxon>
        <taxon>Pseudomonadati</taxon>
        <taxon>Pseudomonadota</taxon>
        <taxon>Alphaproteobacteria</taxon>
        <taxon>Rhodospirillales</taxon>
        <taxon>Rhodovibrionaceae</taxon>
        <taxon>Fodinicurvata</taxon>
    </lineage>
</organism>
<dbReference type="EMBL" id="JBHSCW010000003">
    <property type="protein sequence ID" value="MFC4351599.1"/>
    <property type="molecule type" value="Genomic_DNA"/>
</dbReference>
<keyword evidence="2" id="KW-1185">Reference proteome</keyword>
<name>A0ABV8UKM7_9PROT</name>
<sequence>MDTGRQESDRFQELPFAGQFLLWMIRSWVEEQRARGRRCCNLRNGAHAAGLEDALEYLDQLMRTIAASAPGIIVIEKPGSCCLSGDEKRLLAALSSIQKGRVQGFESMLGESVPRAAVRIARMPAAQLMGRFRREGLVLPNCRAEFGEREGRLALCPDPGVALLQ</sequence>
<accession>A0ABV8UKM7</accession>
<protein>
    <submittedName>
        <fullName evidence="1">Uncharacterized protein</fullName>
    </submittedName>
</protein>
<gene>
    <name evidence="1" type="ORF">ACFOW6_08610</name>
</gene>
<evidence type="ECO:0000313" key="1">
    <source>
        <dbReference type="EMBL" id="MFC4351599.1"/>
    </source>
</evidence>
<dbReference type="Proteomes" id="UP001595799">
    <property type="component" value="Unassembled WGS sequence"/>
</dbReference>
<reference evidence="2" key="1">
    <citation type="journal article" date="2019" name="Int. J. Syst. Evol. Microbiol.">
        <title>The Global Catalogue of Microorganisms (GCM) 10K type strain sequencing project: providing services to taxonomists for standard genome sequencing and annotation.</title>
        <authorList>
            <consortium name="The Broad Institute Genomics Platform"/>
            <consortium name="The Broad Institute Genome Sequencing Center for Infectious Disease"/>
            <person name="Wu L."/>
            <person name="Ma J."/>
        </authorList>
    </citation>
    <scope>NUCLEOTIDE SEQUENCE [LARGE SCALE GENOMIC DNA]</scope>
    <source>
        <strain evidence="2">CECT 8472</strain>
    </source>
</reference>
<proteinExistence type="predicted"/>